<feature type="region of interest" description="Disordered" evidence="2">
    <location>
        <begin position="1"/>
        <end position="23"/>
    </location>
</feature>
<keyword evidence="1" id="KW-0560">Oxidoreductase</keyword>
<gene>
    <name evidence="5" type="ORF">NQU54_08205</name>
</gene>
<dbReference type="InterPro" id="IPR051457">
    <property type="entry name" value="2-oxoacid:Fd_oxidoreductase"/>
</dbReference>
<dbReference type="InterPro" id="IPR019752">
    <property type="entry name" value="Pyrv/ketoisovalerate_OxRed_cat"/>
</dbReference>
<dbReference type="Gene3D" id="3.40.920.10">
    <property type="entry name" value="Pyruvate-ferredoxin oxidoreductase, PFOR, domain III"/>
    <property type="match status" value="1"/>
</dbReference>
<dbReference type="Pfam" id="PF01558">
    <property type="entry name" value="POR"/>
    <property type="match status" value="1"/>
</dbReference>
<dbReference type="Proteomes" id="UP001142400">
    <property type="component" value="Unassembled WGS sequence"/>
</dbReference>
<dbReference type="GO" id="GO:0000287">
    <property type="term" value="F:magnesium ion binding"/>
    <property type="evidence" value="ECO:0007669"/>
    <property type="project" value="UniProtKB-ARBA"/>
</dbReference>
<evidence type="ECO:0000313" key="6">
    <source>
        <dbReference type="Proteomes" id="UP001142400"/>
    </source>
</evidence>
<evidence type="ECO:0000259" key="4">
    <source>
        <dbReference type="Pfam" id="PF20169"/>
    </source>
</evidence>
<keyword evidence="6" id="KW-1185">Reference proteome</keyword>
<dbReference type="GO" id="GO:0016903">
    <property type="term" value="F:oxidoreductase activity, acting on the aldehyde or oxo group of donors"/>
    <property type="evidence" value="ECO:0007669"/>
    <property type="project" value="InterPro"/>
</dbReference>
<dbReference type="NCBIfam" id="NF009589">
    <property type="entry name" value="PRK13030.1"/>
    <property type="match status" value="1"/>
</dbReference>
<evidence type="ECO:0000256" key="2">
    <source>
        <dbReference type="SAM" id="MobiDB-lite"/>
    </source>
</evidence>
<dbReference type="InterPro" id="IPR002869">
    <property type="entry name" value="Pyrv_flavodox_OxRed_cen"/>
</dbReference>
<feature type="compositionally biased region" description="Basic and acidic residues" evidence="2">
    <location>
        <begin position="10"/>
        <end position="23"/>
    </location>
</feature>
<protein>
    <submittedName>
        <fullName evidence="5">Indolepyruvate ferredoxin oxidoreductase family protein</fullName>
    </submittedName>
</protein>
<evidence type="ECO:0000256" key="1">
    <source>
        <dbReference type="ARBA" id="ARBA00023002"/>
    </source>
</evidence>
<dbReference type="CDD" id="cd07034">
    <property type="entry name" value="TPP_PYR_PFOR_IOR-alpha_like"/>
    <property type="match status" value="1"/>
</dbReference>
<proteinExistence type="predicted"/>
<comment type="caution">
    <text evidence="5">The sequence shown here is derived from an EMBL/GenBank/DDBJ whole genome shotgun (WGS) entry which is preliminary data.</text>
</comment>
<dbReference type="PANTHER" id="PTHR48084:SF3">
    <property type="entry name" value="SUBUNIT OF PYRUVATE:FLAVODOXIN OXIDOREDUCTASE"/>
    <property type="match status" value="1"/>
</dbReference>
<dbReference type="SUPFAM" id="SSF52518">
    <property type="entry name" value="Thiamin diphosphate-binding fold (THDP-binding)"/>
    <property type="match status" value="2"/>
</dbReference>
<dbReference type="InterPro" id="IPR002880">
    <property type="entry name" value="Pyrv_Fd/Flavodoxin_OxRdtase_N"/>
</dbReference>
<dbReference type="NCBIfam" id="NF009588">
    <property type="entry name" value="PRK13029.1"/>
    <property type="match status" value="1"/>
</dbReference>
<evidence type="ECO:0000313" key="5">
    <source>
        <dbReference type="EMBL" id="MCQ8829058.1"/>
    </source>
</evidence>
<dbReference type="Pfam" id="PF20169">
    <property type="entry name" value="DUF6537"/>
    <property type="match status" value="1"/>
</dbReference>
<organism evidence="5 6">
    <name type="scientific">Streptomyces malaysiensis subsp. samsunensis</name>
    <dbReference type="NCBI Taxonomy" id="459658"/>
    <lineage>
        <taxon>Bacteria</taxon>
        <taxon>Bacillati</taxon>
        <taxon>Actinomycetota</taxon>
        <taxon>Actinomycetes</taxon>
        <taxon>Kitasatosporales</taxon>
        <taxon>Streptomycetaceae</taxon>
        <taxon>Streptomyces</taxon>
        <taxon>Streptomyces violaceusniger group</taxon>
    </lineage>
</organism>
<accession>A0A9X2LT65</accession>
<dbReference type="EMBL" id="JANIIC010000006">
    <property type="protein sequence ID" value="MCQ8829058.1"/>
    <property type="molecule type" value="Genomic_DNA"/>
</dbReference>
<evidence type="ECO:0000259" key="3">
    <source>
        <dbReference type="Pfam" id="PF01558"/>
    </source>
</evidence>
<dbReference type="RefSeq" id="WP_257630475.1">
    <property type="nucleotide sequence ID" value="NZ_JANIIC010000006.1"/>
</dbReference>
<dbReference type="InterPro" id="IPR046667">
    <property type="entry name" value="DUF6537"/>
</dbReference>
<dbReference type="AlphaFoldDB" id="A0A9X2LT65"/>
<feature type="domain" description="DUF6537" evidence="4">
    <location>
        <begin position="984"/>
        <end position="1178"/>
    </location>
</feature>
<dbReference type="InterPro" id="IPR029061">
    <property type="entry name" value="THDP-binding"/>
</dbReference>
<feature type="domain" description="Pyruvate/ketoisovalerate oxidoreductase catalytic" evidence="3">
    <location>
        <begin position="755"/>
        <end position="942"/>
    </location>
</feature>
<dbReference type="Gene3D" id="3.40.50.970">
    <property type="match status" value="1"/>
</dbReference>
<sequence>MDAVANDAARASDGRGRSPLEDRYDLREGTVRLSGMQALVRLPLDQRRLDESRDLNIGIFISGYEGSPLAGYDLQLTRQGRRLADHRVVFSPSVNEELAAAAVQGTQFAAASPERIGDGAVGIWYGKAPGLDRATDAIRHGNLVGTHPRGGVLALVGDDSIAKSSTVPSGSEAAIAELGMPCLSPSDPQDILDLGLHGVAMSRACGLWVAMKLATNVVDGSQEVRLDPSRIKPVEPDRTFGAETFEHTVTAQLLQPTLGRLEATQVRQRLELARRYAAVNGLNRIEGDPEATLGIVCAGATYREVRQALSDMGIGADAMATGGLRVLKLGLINPLEPAIVTSFSEGLSEILVIEEKKAFIELAVKDLLYGAQNPPRIHGKRDEDGTELFRADSDLPADYIAARLAPRIIAHGGSASAQEWLDRQRSAKRVPTLLPILPRTPYFCSGCPHNRSTQVPDGALVGGGIGCHALITLLPEERVGTSIGLFAMGGEGAPWTGMSPFVSHDHIFQNLGDGTYHHSGSLAIRAAISSGTNMTYKLLYNDTVAMTGGQDAVGKMPVPRLTEELLAEGVKRVVITSDAPKASRRAFGWRLPKKVSIRHRDELIEVQEELAAVQGVTVLIHHQECATELRRKRKRGLVESPPQRIVINERVCEGCGDCGDKSNCLSVRPVDTVFGRKTQIHQASCNLDFSCVKGDCPSFVEVVPRRTKKTARDTAKSPESAASPNVVGAVGVSRLPDPVAVVGAENFSIRLTGVGGTGVVTVAQVLAEAAHHVGLKVTGLDQLGLAQKGGAVISDLRMSSADLEGSNKIGSRGCDLYLGLDILVAASQANLEVTSAERTYAVVSTSIMPTGAMITDPRASFPERQELIDRIEWAGPKAENVFVDARAELRGVLEGDQYANVFLLGVAVQAGLLPLPPSAIEWALGVNGVQVAANREAFRHGRRFVVDRPERAAAEGAHGISRQEVDAAGIAALVGDTGSAALCEIVRRCVSELIAYQNPRYARGYASAVERMRVAEAGALGTTQITEDYARQLYKVLAYKDEYEVARLSLAPALKQRIDEQFGAGSRYYYLLHPPILRALGLKRKIRLNAWWATYAFQGLYAMRALRGTPFDVFGLGKVRRAERALIANYTHAADTAAAVLSPSTADVVAELVSLPEWVRGYEGIKLDSLQTYYDRQDELLSRLPADSSSAVTARHR</sequence>
<name>A0A9X2LT65_STRMQ</name>
<dbReference type="SUPFAM" id="SSF53323">
    <property type="entry name" value="Pyruvate-ferredoxin oxidoreductase, PFOR, domain III"/>
    <property type="match status" value="1"/>
</dbReference>
<dbReference type="PANTHER" id="PTHR48084">
    <property type="entry name" value="2-OXOGLUTARATE OXIDOREDUCTASE SUBUNIT KORB-RELATED"/>
    <property type="match status" value="1"/>
</dbReference>
<reference evidence="5" key="1">
    <citation type="submission" date="2022-06" db="EMBL/GenBank/DDBJ databases">
        <title>WGS of actinobacteria.</title>
        <authorList>
            <person name="Thawai C."/>
        </authorList>
    </citation>
    <scope>NUCLEOTIDE SEQUENCE</scope>
    <source>
        <strain evidence="5">DSM 42010</strain>
    </source>
</reference>